<reference evidence="9 10" key="1">
    <citation type="submission" date="2020-05" db="EMBL/GenBank/DDBJ databases">
        <authorList>
            <person name="Khan S.A."/>
            <person name="Jeon C.O."/>
            <person name="Chun B.H."/>
        </authorList>
    </citation>
    <scope>NUCLEOTIDE SEQUENCE [LARGE SCALE GENOMIC DNA]</scope>
    <source>
        <strain evidence="9 10">B156</strain>
    </source>
</reference>
<dbReference type="InterPro" id="IPR003736">
    <property type="entry name" value="PAAI_dom"/>
</dbReference>
<keyword evidence="1" id="KW-0378">Hydrolase</keyword>
<reference evidence="9 10" key="2">
    <citation type="submission" date="2020-06" db="EMBL/GenBank/DDBJ databases">
        <title>Ramlibacter rhizophilus sp. nov., isolated from rhizosphere soil of national flower Mugunghwa from South Korea.</title>
        <authorList>
            <person name="Zheng-Fei Y."/>
            <person name="Huan T."/>
        </authorList>
    </citation>
    <scope>NUCLEOTIDE SEQUENCE [LARGE SCALE GENOMIC DNA]</scope>
    <source>
        <strain evidence="9 10">B156</strain>
    </source>
</reference>
<comment type="catalytic activity">
    <reaction evidence="3">
        <text>a long-chain fatty acyl-CoA + H2O = a long-chain fatty acid + CoA + H(+)</text>
        <dbReference type="Rhea" id="RHEA:67680"/>
        <dbReference type="ChEBI" id="CHEBI:15377"/>
        <dbReference type="ChEBI" id="CHEBI:15378"/>
        <dbReference type="ChEBI" id="CHEBI:57287"/>
        <dbReference type="ChEBI" id="CHEBI:57560"/>
        <dbReference type="ChEBI" id="CHEBI:83139"/>
    </reaction>
</comment>
<dbReference type="EMBL" id="JABFCS010000001">
    <property type="protein sequence ID" value="NNU44106.1"/>
    <property type="molecule type" value="Genomic_DNA"/>
</dbReference>
<dbReference type="EC" id="3.1.2.20" evidence="5"/>
<evidence type="ECO:0000256" key="4">
    <source>
        <dbReference type="ARBA" id="ARBA00038381"/>
    </source>
</evidence>
<dbReference type="InterPro" id="IPR006683">
    <property type="entry name" value="Thioestr_dom"/>
</dbReference>
<organism evidence="9 10">
    <name type="scientific">Ramlibacter montanisoli</name>
    <dbReference type="NCBI Taxonomy" id="2732512"/>
    <lineage>
        <taxon>Bacteria</taxon>
        <taxon>Pseudomonadati</taxon>
        <taxon>Pseudomonadota</taxon>
        <taxon>Betaproteobacteria</taxon>
        <taxon>Burkholderiales</taxon>
        <taxon>Comamonadaceae</taxon>
        <taxon>Ramlibacter</taxon>
    </lineage>
</organism>
<comment type="catalytic activity">
    <reaction evidence="2">
        <text>a fatty acyl-CoA + H2O = a fatty acid + CoA + H(+)</text>
        <dbReference type="Rhea" id="RHEA:16781"/>
        <dbReference type="ChEBI" id="CHEBI:15377"/>
        <dbReference type="ChEBI" id="CHEBI:15378"/>
        <dbReference type="ChEBI" id="CHEBI:28868"/>
        <dbReference type="ChEBI" id="CHEBI:57287"/>
        <dbReference type="ChEBI" id="CHEBI:77636"/>
        <dbReference type="EC" id="3.1.2.20"/>
    </reaction>
</comment>
<evidence type="ECO:0000256" key="7">
    <source>
        <dbReference type="ARBA" id="ARBA00048062"/>
    </source>
</evidence>
<accession>A0A849KF59</accession>
<comment type="similarity">
    <text evidence="4">Belongs to the YigI thioesterase family.</text>
</comment>
<dbReference type="NCBIfam" id="NF008675">
    <property type="entry name" value="PRK11688.1"/>
    <property type="match status" value="1"/>
</dbReference>
<dbReference type="PANTHER" id="PTHR43240">
    <property type="entry name" value="1,4-DIHYDROXY-2-NAPHTHOYL-COA THIOESTERASE 1"/>
    <property type="match status" value="1"/>
</dbReference>
<dbReference type="Pfam" id="PF03061">
    <property type="entry name" value="4HBT"/>
    <property type="match status" value="1"/>
</dbReference>
<evidence type="ECO:0000313" key="9">
    <source>
        <dbReference type="EMBL" id="NNU44106.1"/>
    </source>
</evidence>
<protein>
    <recommendedName>
        <fullName evidence="6">Medium/long-chain acyl-CoA thioesterase YigI</fullName>
        <ecNumber evidence="5">3.1.2.20</ecNumber>
    </recommendedName>
</protein>
<dbReference type="Proteomes" id="UP000552954">
    <property type="component" value="Unassembled WGS sequence"/>
</dbReference>
<dbReference type="NCBIfam" id="TIGR00369">
    <property type="entry name" value="unchar_dom_1"/>
    <property type="match status" value="1"/>
</dbReference>
<evidence type="ECO:0000256" key="5">
    <source>
        <dbReference type="ARBA" id="ARBA00038894"/>
    </source>
</evidence>
<evidence type="ECO:0000259" key="8">
    <source>
        <dbReference type="Pfam" id="PF03061"/>
    </source>
</evidence>
<dbReference type="AlphaFoldDB" id="A0A849KF59"/>
<evidence type="ECO:0000256" key="2">
    <source>
        <dbReference type="ARBA" id="ARBA00035880"/>
    </source>
</evidence>
<feature type="domain" description="Thioesterase" evidence="8">
    <location>
        <begin position="70"/>
        <end position="157"/>
    </location>
</feature>
<dbReference type="SUPFAM" id="SSF54637">
    <property type="entry name" value="Thioesterase/thiol ester dehydrase-isomerase"/>
    <property type="match status" value="1"/>
</dbReference>
<evidence type="ECO:0000256" key="6">
    <source>
        <dbReference type="ARBA" id="ARBA00040062"/>
    </source>
</evidence>
<dbReference type="GO" id="GO:0047617">
    <property type="term" value="F:fatty acyl-CoA hydrolase activity"/>
    <property type="evidence" value="ECO:0007669"/>
    <property type="project" value="UniProtKB-EC"/>
</dbReference>
<comment type="catalytic activity">
    <reaction evidence="7">
        <text>a medium-chain fatty acyl-CoA + H2O = a medium-chain fatty acid + CoA + H(+)</text>
        <dbReference type="Rhea" id="RHEA:68184"/>
        <dbReference type="ChEBI" id="CHEBI:15377"/>
        <dbReference type="ChEBI" id="CHEBI:15378"/>
        <dbReference type="ChEBI" id="CHEBI:57287"/>
        <dbReference type="ChEBI" id="CHEBI:59558"/>
        <dbReference type="ChEBI" id="CHEBI:90546"/>
    </reaction>
</comment>
<dbReference type="Gene3D" id="3.10.129.10">
    <property type="entry name" value="Hotdog Thioesterase"/>
    <property type="match status" value="1"/>
</dbReference>
<dbReference type="CDD" id="cd03443">
    <property type="entry name" value="PaaI_thioesterase"/>
    <property type="match status" value="1"/>
</dbReference>
<comment type="caution">
    <text evidence="9">The sequence shown here is derived from an EMBL/GenBank/DDBJ whole genome shotgun (WGS) entry which is preliminary data.</text>
</comment>
<sequence length="168" mass="18352">MPDNWAYDTPSPPAVPVEFEDEFIAGLRDIFENRIVFNSVLGLKIVEMRPDKVIGRIAMRPELVGHYSFNRLHGGVVSAGLDAMGGLAVMAAIGARHMDEAPAQRLHRFGKLGTIDLRIDYLRPAIGESFELRAEVLRLGSRVASTRMEFLGAEGKLLSSGAGAYIIS</sequence>
<keyword evidence="10" id="KW-1185">Reference proteome</keyword>
<dbReference type="PANTHER" id="PTHR43240:SF20">
    <property type="entry name" value="MEDIUM_LONG-CHAIN ACYL-COA THIOESTERASE YIGI"/>
    <property type="match status" value="1"/>
</dbReference>
<name>A0A849KF59_9BURK</name>
<gene>
    <name evidence="9" type="ORF">HK415_14490</name>
</gene>
<evidence type="ECO:0000256" key="1">
    <source>
        <dbReference type="ARBA" id="ARBA00022801"/>
    </source>
</evidence>
<proteinExistence type="inferred from homology"/>
<dbReference type="InterPro" id="IPR029069">
    <property type="entry name" value="HotDog_dom_sf"/>
</dbReference>
<evidence type="ECO:0000256" key="3">
    <source>
        <dbReference type="ARBA" id="ARBA00036002"/>
    </source>
</evidence>
<evidence type="ECO:0000313" key="10">
    <source>
        <dbReference type="Proteomes" id="UP000552954"/>
    </source>
</evidence>